<name>A0A076EUV3_RHOOP</name>
<reference evidence="8 9" key="1">
    <citation type="submission" date="2014-07" db="EMBL/GenBank/DDBJ databases">
        <title>Genome Sequence of Rhodococcus opacus Strain R7, a Biodegrader of Mono- and Polycyclic Aromatic Hydrocarbons.</title>
        <authorList>
            <person name="Di Gennaro P."/>
            <person name="Zampolli J."/>
            <person name="Presti I."/>
            <person name="Cappelletti M."/>
            <person name="D'Ursi P."/>
            <person name="Orro A."/>
            <person name="Mezzelani A."/>
            <person name="Milanesi L."/>
        </authorList>
    </citation>
    <scope>NUCLEOTIDE SEQUENCE [LARGE SCALE GENOMIC DNA]</scope>
    <source>
        <strain evidence="8 9">R7</strain>
    </source>
</reference>
<evidence type="ECO:0000256" key="5">
    <source>
        <dbReference type="PROSITE-ProRule" id="PRU00335"/>
    </source>
</evidence>
<dbReference type="InterPro" id="IPR039538">
    <property type="entry name" value="BetI_C"/>
</dbReference>
<dbReference type="InterPro" id="IPR009057">
    <property type="entry name" value="Homeodomain-like_sf"/>
</dbReference>
<keyword evidence="1" id="KW-0678">Repressor</keyword>
<dbReference type="eggNOG" id="COG1309">
    <property type="taxonomic scope" value="Bacteria"/>
</dbReference>
<feature type="DNA-binding region" description="H-T-H motif" evidence="5">
    <location>
        <begin position="61"/>
        <end position="80"/>
    </location>
</feature>
<dbReference type="EMBL" id="CP008947">
    <property type="protein sequence ID" value="AII07184.1"/>
    <property type="molecule type" value="Genomic_DNA"/>
</dbReference>
<evidence type="ECO:0000256" key="1">
    <source>
        <dbReference type="ARBA" id="ARBA00022491"/>
    </source>
</evidence>
<keyword evidence="4" id="KW-0804">Transcription</keyword>
<protein>
    <submittedName>
        <fullName evidence="8">TetR family transcriptional regulator</fullName>
    </submittedName>
</protein>
<dbReference type="PRINTS" id="PR00455">
    <property type="entry name" value="HTHTETR"/>
</dbReference>
<evidence type="ECO:0000259" key="7">
    <source>
        <dbReference type="PROSITE" id="PS50977"/>
    </source>
</evidence>
<evidence type="ECO:0000313" key="8">
    <source>
        <dbReference type="EMBL" id="AII07184.1"/>
    </source>
</evidence>
<gene>
    <name evidence="8" type="ORF">EP51_22030</name>
</gene>
<keyword evidence="2" id="KW-0805">Transcription regulation</keyword>
<dbReference type="SUPFAM" id="SSF48498">
    <property type="entry name" value="Tetracyclin repressor-like, C-terminal domain"/>
    <property type="match status" value="1"/>
</dbReference>
<dbReference type="Proteomes" id="UP000028488">
    <property type="component" value="Chromosome"/>
</dbReference>
<evidence type="ECO:0000256" key="6">
    <source>
        <dbReference type="SAM" id="MobiDB-lite"/>
    </source>
</evidence>
<evidence type="ECO:0000256" key="2">
    <source>
        <dbReference type="ARBA" id="ARBA00023015"/>
    </source>
</evidence>
<dbReference type="PANTHER" id="PTHR47506">
    <property type="entry name" value="TRANSCRIPTIONAL REGULATORY PROTEIN"/>
    <property type="match status" value="1"/>
</dbReference>
<organism evidence="8 9">
    <name type="scientific">Rhodococcus opacus</name>
    <name type="common">Nocardia opaca</name>
    <dbReference type="NCBI Taxonomy" id="37919"/>
    <lineage>
        <taxon>Bacteria</taxon>
        <taxon>Bacillati</taxon>
        <taxon>Actinomycetota</taxon>
        <taxon>Actinomycetes</taxon>
        <taxon>Mycobacteriales</taxon>
        <taxon>Nocardiaceae</taxon>
        <taxon>Rhodococcus</taxon>
    </lineage>
</organism>
<feature type="region of interest" description="Disordered" evidence="6">
    <location>
        <begin position="228"/>
        <end position="249"/>
    </location>
</feature>
<keyword evidence="3 5" id="KW-0238">DNA-binding</keyword>
<dbReference type="InterPro" id="IPR001647">
    <property type="entry name" value="HTH_TetR"/>
</dbReference>
<dbReference type="PROSITE" id="PS50977">
    <property type="entry name" value="HTH_TETR_2"/>
    <property type="match status" value="1"/>
</dbReference>
<dbReference type="SUPFAM" id="SSF46689">
    <property type="entry name" value="Homeodomain-like"/>
    <property type="match status" value="1"/>
</dbReference>
<dbReference type="GO" id="GO:0003677">
    <property type="term" value="F:DNA binding"/>
    <property type="evidence" value="ECO:0007669"/>
    <property type="project" value="UniProtKB-UniRule"/>
</dbReference>
<evidence type="ECO:0000256" key="3">
    <source>
        <dbReference type="ARBA" id="ARBA00023125"/>
    </source>
</evidence>
<accession>A0A076EUV3</accession>
<feature type="domain" description="HTH tetR-type" evidence="7">
    <location>
        <begin position="38"/>
        <end position="98"/>
    </location>
</feature>
<dbReference type="InterPro" id="IPR036271">
    <property type="entry name" value="Tet_transcr_reg_TetR-rel_C_sf"/>
</dbReference>
<dbReference type="Pfam" id="PF00440">
    <property type="entry name" value="TetR_N"/>
    <property type="match status" value="1"/>
</dbReference>
<dbReference type="Gene3D" id="1.10.357.10">
    <property type="entry name" value="Tetracycline Repressor, domain 2"/>
    <property type="match status" value="1"/>
</dbReference>
<sequence>MHSTVHENRVYPVFNSRIVLSYRGDMGRRARGSYSVGIERRTRIVEAAAGRFSAEGYHATTMTSIAADAGISDSGLLHHFPTKKHLLLAVAQYRLDTSAEWWDTLPAEASGLATLDAMVDAARRLVGQPGLIELFVLVSAEAADPSSPAHTVFAQRYDGAVEALADRLRQGVHRDGLPASLDYPALARECIAVSDGLQLQWVLSDGAVDIVEGVRGHAARLTAALTGATEPESGPSVPVAEAATVPDRQ</sequence>
<dbReference type="AlphaFoldDB" id="A0A076EUV3"/>
<dbReference type="PANTHER" id="PTHR47506:SF1">
    <property type="entry name" value="HTH-TYPE TRANSCRIPTIONAL REGULATOR YJDC"/>
    <property type="match status" value="1"/>
</dbReference>
<evidence type="ECO:0000313" key="9">
    <source>
        <dbReference type="Proteomes" id="UP000028488"/>
    </source>
</evidence>
<dbReference type="Pfam" id="PF13977">
    <property type="entry name" value="TetR_C_6"/>
    <property type="match status" value="1"/>
</dbReference>
<evidence type="ECO:0000256" key="4">
    <source>
        <dbReference type="ARBA" id="ARBA00023163"/>
    </source>
</evidence>
<proteinExistence type="predicted"/>